<evidence type="ECO:0008006" key="6">
    <source>
        <dbReference type="Google" id="ProtNLM"/>
    </source>
</evidence>
<dbReference type="InterPro" id="IPR003325">
    <property type="entry name" value="TerD"/>
</dbReference>
<dbReference type="Gene3D" id="2.60.60.30">
    <property type="entry name" value="sav2460 like domains"/>
    <property type="match status" value="1"/>
</dbReference>
<dbReference type="PANTHER" id="PTHR32097">
    <property type="entry name" value="CAMP-BINDING PROTEIN 1-RELATED"/>
    <property type="match status" value="1"/>
</dbReference>
<dbReference type="AlphaFoldDB" id="A0A397G9R7"/>
<dbReference type="PROSITE" id="PS50053">
    <property type="entry name" value="UBIQUITIN_2"/>
    <property type="match status" value="1"/>
</dbReference>
<dbReference type="InterPro" id="IPR051324">
    <property type="entry name" value="Stress/Tellurium_Resist"/>
</dbReference>
<dbReference type="Pfam" id="PF02342">
    <property type="entry name" value="TerD"/>
    <property type="match status" value="1"/>
</dbReference>
<dbReference type="InterPro" id="IPR000626">
    <property type="entry name" value="Ubiquitin-like_dom"/>
</dbReference>
<evidence type="ECO:0000256" key="1">
    <source>
        <dbReference type="PROSITE-ProRule" id="PRU00175"/>
    </source>
</evidence>
<keyword evidence="1" id="KW-0479">Metal-binding</keyword>
<evidence type="ECO:0000313" key="5">
    <source>
        <dbReference type="Proteomes" id="UP000266861"/>
    </source>
</evidence>
<organism evidence="4 5">
    <name type="scientific">Diversispora epigaea</name>
    <dbReference type="NCBI Taxonomy" id="1348612"/>
    <lineage>
        <taxon>Eukaryota</taxon>
        <taxon>Fungi</taxon>
        <taxon>Fungi incertae sedis</taxon>
        <taxon>Mucoromycota</taxon>
        <taxon>Glomeromycotina</taxon>
        <taxon>Glomeromycetes</taxon>
        <taxon>Diversisporales</taxon>
        <taxon>Diversisporaceae</taxon>
        <taxon>Diversispora</taxon>
    </lineage>
</organism>
<comment type="caution">
    <text evidence="4">The sequence shown here is derived from an EMBL/GenBank/DDBJ whole genome shotgun (WGS) entry which is preliminary data.</text>
</comment>
<dbReference type="EMBL" id="PQFF01000482">
    <property type="protein sequence ID" value="RHZ47752.1"/>
    <property type="molecule type" value="Genomic_DNA"/>
</dbReference>
<dbReference type="OrthoDB" id="2318873at2759"/>
<accession>A0A397G9R7</accession>
<evidence type="ECO:0000259" key="2">
    <source>
        <dbReference type="PROSITE" id="PS50053"/>
    </source>
</evidence>
<dbReference type="InterPro" id="IPR029071">
    <property type="entry name" value="Ubiquitin-like_domsf"/>
</dbReference>
<reference evidence="4 5" key="1">
    <citation type="submission" date="2018-08" db="EMBL/GenBank/DDBJ databases">
        <title>Genome and evolution of the arbuscular mycorrhizal fungus Diversispora epigaea (formerly Glomus versiforme) and its bacterial endosymbionts.</title>
        <authorList>
            <person name="Sun X."/>
            <person name="Fei Z."/>
            <person name="Harrison M."/>
        </authorList>
    </citation>
    <scope>NUCLEOTIDE SEQUENCE [LARGE SCALE GENOMIC DNA]</scope>
    <source>
        <strain evidence="4 5">IT104</strain>
    </source>
</reference>
<dbReference type="PROSITE" id="PS50089">
    <property type="entry name" value="ZF_RING_2"/>
    <property type="match status" value="1"/>
</dbReference>
<keyword evidence="1" id="KW-0863">Zinc-finger</keyword>
<evidence type="ECO:0000313" key="4">
    <source>
        <dbReference type="EMBL" id="RHZ47752.1"/>
    </source>
</evidence>
<dbReference type="SUPFAM" id="SSF54236">
    <property type="entry name" value="Ubiquitin-like"/>
    <property type="match status" value="1"/>
</dbReference>
<dbReference type="Proteomes" id="UP000266861">
    <property type="component" value="Unassembled WGS sequence"/>
</dbReference>
<keyword evidence="1" id="KW-0862">Zinc</keyword>
<proteinExistence type="predicted"/>
<dbReference type="STRING" id="1348612.A0A397G9R7"/>
<feature type="domain" description="Ubiquitin-like" evidence="2">
    <location>
        <begin position="102"/>
        <end position="178"/>
    </location>
</feature>
<protein>
    <recommendedName>
        <fullName evidence="6">Ubiquitin-like domain-containing protein</fullName>
    </recommendedName>
</protein>
<gene>
    <name evidence="4" type="ORF">Glove_568g15</name>
</gene>
<feature type="domain" description="RING-type" evidence="3">
    <location>
        <begin position="3"/>
        <end position="52"/>
    </location>
</feature>
<evidence type="ECO:0000259" key="3">
    <source>
        <dbReference type="PROSITE" id="PS50089"/>
    </source>
</evidence>
<dbReference type="Gene3D" id="3.10.20.90">
    <property type="entry name" value="Phosphatidylinositol 3-kinase Catalytic Subunit, Chain A, domain 1"/>
    <property type="match status" value="1"/>
</dbReference>
<name>A0A397G9R7_9GLOM</name>
<dbReference type="GO" id="GO:0008270">
    <property type="term" value="F:zinc ion binding"/>
    <property type="evidence" value="ECO:0007669"/>
    <property type="project" value="UniProtKB-KW"/>
</dbReference>
<dbReference type="Pfam" id="PF00240">
    <property type="entry name" value="ubiquitin"/>
    <property type="match status" value="1"/>
</dbReference>
<dbReference type="PANTHER" id="PTHR32097:SF17">
    <property type="entry name" value="CAMP-BINDING PROTEIN 1-RELATED"/>
    <property type="match status" value="1"/>
</dbReference>
<dbReference type="InterPro" id="IPR001841">
    <property type="entry name" value="Znf_RING"/>
</dbReference>
<keyword evidence="5" id="KW-1185">Reference proteome</keyword>
<sequence length="362" mass="40821">MKCTSCSLDKLSREFPSDIISQKCTHVSTYCLKCIISNLQKNTSIRQCPECSVVLTSKEIRDLNHAWEKAPFRIDIENISQIKASSSKNNNEINVNGNSTVGDFYVVLLNGQKIKLRLENIKTIIGLKEALRKQTGVEVSKQKLIHKGTELNNYNTGRVQCSLNEYGIVAESHIQLIVLLYSISKELSIQNLTFELYWGYPANGCDYLDGTCMLYTGNTFWRKYDYQSTIYNDIPNMSHSGDIMNHVDRRGHHRIVANLSNLPANVTKLYFILSSWNSPNIGHFPNPSFRMYDSSTPNINLCTYTIQQAASSQAVIMCCVGKNNLDSSWAVYEVGKLSAGNAKNYVPVEYTIGTLDPFFITN</sequence>
<dbReference type="SUPFAM" id="SSF57850">
    <property type="entry name" value="RING/U-box"/>
    <property type="match status" value="1"/>
</dbReference>
<dbReference type="CDD" id="cd17039">
    <property type="entry name" value="Ubl_ubiquitin_like"/>
    <property type="match status" value="1"/>
</dbReference>